<accession>A0A5N5D4P3</accession>
<dbReference type="EMBL" id="VCHE01000075">
    <property type="protein sequence ID" value="KAB2572581.1"/>
    <property type="molecule type" value="Genomic_DNA"/>
</dbReference>
<organism evidence="2 3">
    <name type="scientific">Lasiodiplodia theobromae</name>
    <dbReference type="NCBI Taxonomy" id="45133"/>
    <lineage>
        <taxon>Eukaryota</taxon>
        <taxon>Fungi</taxon>
        <taxon>Dikarya</taxon>
        <taxon>Ascomycota</taxon>
        <taxon>Pezizomycotina</taxon>
        <taxon>Dothideomycetes</taxon>
        <taxon>Dothideomycetes incertae sedis</taxon>
        <taxon>Botryosphaeriales</taxon>
        <taxon>Botryosphaeriaceae</taxon>
        <taxon>Lasiodiplodia</taxon>
    </lineage>
</organism>
<reference evidence="2 3" key="1">
    <citation type="journal article" date="2019" name="Sci. Rep.">
        <title>A multi-omics analysis of the grapevine pathogen Lasiodiplodia theobromae reveals that temperature affects the expression of virulence- and pathogenicity-related genes.</title>
        <authorList>
            <person name="Felix C."/>
            <person name="Meneses R."/>
            <person name="Goncalves M.F.M."/>
            <person name="Tilleman L."/>
            <person name="Duarte A.S."/>
            <person name="Jorrin-Novo J.V."/>
            <person name="Van de Peer Y."/>
            <person name="Deforce D."/>
            <person name="Van Nieuwerburgh F."/>
            <person name="Esteves A.C."/>
            <person name="Alves A."/>
        </authorList>
    </citation>
    <scope>NUCLEOTIDE SEQUENCE [LARGE SCALE GENOMIC DNA]</scope>
    <source>
        <strain evidence="2 3">LA-SOL3</strain>
    </source>
</reference>
<evidence type="ECO:0000256" key="1">
    <source>
        <dbReference type="SAM" id="MobiDB-lite"/>
    </source>
</evidence>
<dbReference type="Proteomes" id="UP000325902">
    <property type="component" value="Unassembled WGS sequence"/>
</dbReference>
<protein>
    <submittedName>
        <fullName evidence="2">Uncharacterized protein</fullName>
    </submittedName>
</protein>
<gene>
    <name evidence="2" type="ORF">DBV05_g8733</name>
</gene>
<feature type="region of interest" description="Disordered" evidence="1">
    <location>
        <begin position="11"/>
        <end position="30"/>
    </location>
</feature>
<sequence>MDWADNLVCFGDDDQDPKDDDDDEVLPDAGTLPECDATFPDLDSLNVADGSTLNSFKAVYMMFLPAPHGRNNAYDKDFKMYANVAAKSAGKVMRGSINRNGNDYFSCVVSELSLCCFGCKSQNGKDVGDPCTNYFSGDCYITEIVGHCWAPTISST</sequence>
<dbReference type="OrthoDB" id="73875at2759"/>
<dbReference type="AlphaFoldDB" id="A0A5N5D4P3"/>
<evidence type="ECO:0000313" key="2">
    <source>
        <dbReference type="EMBL" id="KAB2572581.1"/>
    </source>
</evidence>
<proteinExistence type="predicted"/>
<feature type="compositionally biased region" description="Acidic residues" evidence="1">
    <location>
        <begin position="11"/>
        <end position="26"/>
    </location>
</feature>
<keyword evidence="3" id="KW-1185">Reference proteome</keyword>
<evidence type="ECO:0000313" key="3">
    <source>
        <dbReference type="Proteomes" id="UP000325902"/>
    </source>
</evidence>
<comment type="caution">
    <text evidence="2">The sequence shown here is derived from an EMBL/GenBank/DDBJ whole genome shotgun (WGS) entry which is preliminary data.</text>
</comment>
<name>A0A5N5D4P3_9PEZI</name>